<dbReference type="InterPro" id="IPR052922">
    <property type="entry name" value="Cytidylate_Kinase-2"/>
</dbReference>
<name>A0A0M6Y0V1_9HYPH</name>
<accession>A0A0M6Y0V1</accession>
<dbReference type="EMBL" id="CXST01000001">
    <property type="protein sequence ID" value="CTQ43318.1"/>
    <property type="molecule type" value="Genomic_DNA"/>
</dbReference>
<proteinExistence type="predicted"/>
<dbReference type="STRING" id="187304.B0E33_21450"/>
<dbReference type="PANTHER" id="PTHR37816:SF1">
    <property type="entry name" value="TOXIN"/>
    <property type="match status" value="1"/>
</dbReference>
<keyword evidence="2" id="KW-1185">Reference proteome</keyword>
<dbReference type="AlphaFoldDB" id="A0A0M6Y0V1"/>
<gene>
    <name evidence="1" type="ORF">LAL4801_01755</name>
</gene>
<evidence type="ECO:0000313" key="1">
    <source>
        <dbReference type="EMBL" id="CTQ43318.1"/>
    </source>
</evidence>
<dbReference type="RefSeq" id="WP_023000538.1">
    <property type="nucleotide sequence ID" value="NZ_CP087156.1"/>
</dbReference>
<protein>
    <submittedName>
        <fullName evidence="1">Topology modulation protein</fullName>
    </submittedName>
</protein>
<dbReference type="SUPFAM" id="SSF52540">
    <property type="entry name" value="P-loop containing nucleoside triphosphate hydrolases"/>
    <property type="match status" value="1"/>
</dbReference>
<organism evidence="1 2">
    <name type="scientific">Roseibium aggregatum</name>
    <dbReference type="NCBI Taxonomy" id="187304"/>
    <lineage>
        <taxon>Bacteria</taxon>
        <taxon>Pseudomonadati</taxon>
        <taxon>Pseudomonadota</taxon>
        <taxon>Alphaproteobacteria</taxon>
        <taxon>Hyphomicrobiales</taxon>
        <taxon>Stappiaceae</taxon>
        <taxon>Roseibium</taxon>
    </lineage>
</organism>
<sequence>MESLGTDGEMKRVVIAGCPGAGKSRAARTLSDLTGLPVIHLDSHYWQPGWQRPSPEVWRATMKELIARPRWIMDGNYGSTLDLRLKAADTLIYLDFKTFLCATRVLKRSVLGRGGTRSGELPDGCLERFDWPFFKFVLNYRRTRRERDLESIRVFSGVSHVFIRPRQLKRFLGSLESGPVS</sequence>
<reference evidence="2" key="1">
    <citation type="submission" date="2015-07" db="EMBL/GenBank/DDBJ databases">
        <authorList>
            <person name="Rodrigo-Torres Lidia"/>
            <person name="Arahal R.David."/>
        </authorList>
    </citation>
    <scope>NUCLEOTIDE SEQUENCE [LARGE SCALE GENOMIC DNA]</scope>
    <source>
        <strain evidence="2">CECT 4801</strain>
    </source>
</reference>
<dbReference type="PANTHER" id="PTHR37816">
    <property type="entry name" value="YALI0E33011P"/>
    <property type="match status" value="1"/>
</dbReference>
<dbReference type="Gene3D" id="3.40.50.300">
    <property type="entry name" value="P-loop containing nucleotide triphosphate hydrolases"/>
    <property type="match status" value="1"/>
</dbReference>
<dbReference type="InterPro" id="IPR027417">
    <property type="entry name" value="P-loop_NTPase"/>
</dbReference>
<dbReference type="Proteomes" id="UP000048926">
    <property type="component" value="Unassembled WGS sequence"/>
</dbReference>
<evidence type="ECO:0000313" key="2">
    <source>
        <dbReference type="Proteomes" id="UP000048926"/>
    </source>
</evidence>